<dbReference type="GO" id="GO:0005829">
    <property type="term" value="C:cytosol"/>
    <property type="evidence" value="ECO:0007669"/>
    <property type="project" value="TreeGrafter"/>
</dbReference>
<name>A0A1S6YFQ6_DENOF</name>
<protein>
    <submittedName>
        <fullName evidence="5">Weak chloroplast movement under blue light 1-like protein</fullName>
    </submittedName>
</protein>
<feature type="compositionally biased region" description="Low complexity" evidence="4">
    <location>
        <begin position="15"/>
        <end position="25"/>
    </location>
</feature>
<feature type="compositionally biased region" description="Basic and acidic residues" evidence="4">
    <location>
        <begin position="453"/>
        <end position="466"/>
    </location>
</feature>
<keyword evidence="2 3" id="KW-0175">Coiled coil</keyword>
<dbReference type="GO" id="GO:0009904">
    <property type="term" value="P:chloroplast accumulation movement"/>
    <property type="evidence" value="ECO:0007669"/>
    <property type="project" value="TreeGrafter"/>
</dbReference>
<dbReference type="EMBL" id="KX130317">
    <property type="protein sequence ID" value="AQX44095.1"/>
    <property type="molecule type" value="mRNA"/>
</dbReference>
<feature type="region of interest" description="Disordered" evidence="4">
    <location>
        <begin position="1"/>
        <end position="77"/>
    </location>
</feature>
<reference evidence="5" key="2">
    <citation type="journal article" date="2017" name="Plant J.">
        <title>Concomitant loss of NDH complex-related genes within chloroplast and nuclear genomes in some orchids.</title>
        <authorList>
            <person name="Lin C.S."/>
            <person name="Chen J.J."/>
            <person name="Chiu C.C."/>
            <person name="Hsiao H.C."/>
            <person name="Yang C.J."/>
            <person name="Jin X.H."/>
            <person name="Leebens-Mack J."/>
            <person name="dePamphilis C.W."/>
            <person name="Huang Y.T."/>
            <person name="Yang L.H."/>
            <person name="Chang W.J."/>
            <person name="Kui L."/>
            <person name="Wong G.K."/>
            <person name="Hu J.M."/>
            <person name="Wang W."/>
            <person name="Shih M.C."/>
        </authorList>
    </citation>
    <scope>NUCLEOTIDE SEQUENCE</scope>
</reference>
<evidence type="ECO:0000313" key="5">
    <source>
        <dbReference type="EMBL" id="AQX44095.1"/>
    </source>
</evidence>
<reference evidence="5" key="1">
    <citation type="submission" date="2016-04" db="EMBL/GenBank/DDBJ databases">
        <authorList>
            <person name="Evans L.H."/>
            <person name="Alamgir A."/>
            <person name="Owens N."/>
            <person name="Weber N.D."/>
            <person name="Virtaneva K."/>
            <person name="Barbian K."/>
            <person name="Babar A."/>
            <person name="Rosenke K."/>
        </authorList>
    </citation>
    <scope>NUCLEOTIDE SEQUENCE</scope>
</reference>
<feature type="compositionally biased region" description="Polar residues" evidence="4">
    <location>
        <begin position="42"/>
        <end position="77"/>
    </location>
</feature>
<feature type="compositionally biased region" description="Polar residues" evidence="4">
    <location>
        <begin position="1"/>
        <end position="13"/>
    </location>
</feature>
<feature type="coiled-coil region" evidence="3">
    <location>
        <begin position="593"/>
        <end position="644"/>
    </location>
</feature>
<dbReference type="PANTHER" id="PTHR32054:SF31">
    <property type="entry name" value="PROTEIN WEAK CHLOROPLAST MOVEMENT UNDER BLUE LIGHT 1"/>
    <property type="match status" value="1"/>
</dbReference>
<sequence>MEETINQQENVSIESLPSPSPSLDPNKGNSEALDGVRETIDPLNTNNGLNSTHQDLSTNKHGYCSQSSEPELPDSSTKLIDPNRSLIDTAAPFQSVKAAVNMFGGNVDWKTQRALTKERNKNFELELEKAEQEVPLYLKQVEEAEDAKSRVLQELEMTKKQLEELKLELEKAQIEESQAQQDSELAQLRVKEIEQGISDEDSVAAKELVQVARNRYLEADNELKSLEAVLSTLRRECDQLIKEKDVAAKKAEEAVLASKEVEKTVDKLTIELISAKEAVESANASHLKAEEQRLDAVMEREQETHNWEKQMKQSQEKLHSLEEKLSVVNDLKLKLDSESTLLSSLKWELAAYVPTKLSQEAEIVQEEKQKLAQPETEEAVLTAAKNELEEVKASIQKAKDEVNCLRIAAYSLKSELEKETSSLASLKEKEKMSVMTISSLQANLEMNQDEQEEVHAKQKTSHEEMRDLPYELLDKTEEADQAKSKANSASQELIRATEELELAKTSASAMELRLQAVLKEIEAAKASEKLSLDAIKAVQESEQVSYEDVMTIHLEEYYALSKRANEAERFANEMVIAAVDLIKDAKKTESMSREKLEASYKEIKERKEALRDATEKAEKAIKGKLNMEQELREWRTENEQRRKANEATASSKGQSMSVRHYWKSFDDSRDINGSDPASIALRVNSTPNPNRCYSVSEVDASVTEERPRRKKSFFPRIIMFLARKRAQSLN</sequence>
<dbReference type="AlphaFoldDB" id="A0A1S6YFQ6"/>
<dbReference type="GO" id="GO:0009903">
    <property type="term" value="P:chloroplast avoidance movement"/>
    <property type="evidence" value="ECO:0007669"/>
    <property type="project" value="TreeGrafter"/>
</dbReference>
<dbReference type="InterPro" id="IPR008545">
    <property type="entry name" value="Web"/>
</dbReference>
<feature type="region of interest" description="Disordered" evidence="4">
    <location>
        <begin position="447"/>
        <end position="466"/>
    </location>
</feature>
<proteinExistence type="evidence at transcript level"/>
<feature type="coiled-coil region" evidence="3">
    <location>
        <begin position="113"/>
        <end position="331"/>
    </location>
</feature>
<accession>A0A1S6YFQ6</accession>
<organism evidence="5">
    <name type="scientific">Dendrobium officinale</name>
    <name type="common">Orchid</name>
    <dbReference type="NCBI Taxonomy" id="142615"/>
    <lineage>
        <taxon>Eukaryota</taxon>
        <taxon>Viridiplantae</taxon>
        <taxon>Streptophyta</taxon>
        <taxon>Embryophyta</taxon>
        <taxon>Tracheophyta</taxon>
        <taxon>Spermatophyta</taxon>
        <taxon>Magnoliopsida</taxon>
        <taxon>Liliopsida</taxon>
        <taxon>Asparagales</taxon>
        <taxon>Orchidaceae</taxon>
        <taxon>Epidendroideae</taxon>
        <taxon>Malaxideae</taxon>
        <taxon>Dendrobiinae</taxon>
        <taxon>Dendrobium</taxon>
    </lineage>
</organism>
<evidence type="ECO:0000256" key="1">
    <source>
        <dbReference type="ARBA" id="ARBA00005485"/>
    </source>
</evidence>
<dbReference type="PANTHER" id="PTHR32054">
    <property type="entry name" value="HEAVY CHAIN, PUTATIVE, EXPRESSED-RELATED-RELATED"/>
    <property type="match status" value="1"/>
</dbReference>
<evidence type="ECO:0000256" key="3">
    <source>
        <dbReference type="SAM" id="Coils"/>
    </source>
</evidence>
<dbReference type="Pfam" id="PF05701">
    <property type="entry name" value="WEMBL"/>
    <property type="match status" value="1"/>
</dbReference>
<evidence type="ECO:0000256" key="2">
    <source>
        <dbReference type="ARBA" id="ARBA00023054"/>
    </source>
</evidence>
<feature type="coiled-coil region" evidence="3">
    <location>
        <begin position="472"/>
        <end position="527"/>
    </location>
</feature>
<evidence type="ECO:0000256" key="4">
    <source>
        <dbReference type="SAM" id="MobiDB-lite"/>
    </source>
</evidence>
<feature type="coiled-coil region" evidence="3">
    <location>
        <begin position="381"/>
        <end position="408"/>
    </location>
</feature>
<comment type="similarity">
    <text evidence="1">Belongs to the WEB family.</text>
</comment>